<organism evidence="1 2">
    <name type="scientific">Sphingopyxis macrogoltabida</name>
    <name type="common">Sphingomonas macrogoltabidus</name>
    <dbReference type="NCBI Taxonomy" id="33050"/>
    <lineage>
        <taxon>Bacteria</taxon>
        <taxon>Pseudomonadati</taxon>
        <taxon>Pseudomonadota</taxon>
        <taxon>Alphaproteobacteria</taxon>
        <taxon>Sphingomonadales</taxon>
        <taxon>Sphingomonadaceae</taxon>
        <taxon>Sphingopyxis</taxon>
    </lineage>
</organism>
<reference evidence="1 2" key="2">
    <citation type="journal article" date="2016" name="Genome Announc.">
        <title>Complete Genome Sequence of Sphingopyxis macrogoltabida Strain 203N (NBRC 111659), a Polyethylene Glycol Degrader.</title>
        <authorList>
            <person name="Ohtsubo Y."/>
            <person name="Nonoyama S."/>
            <person name="Nagata Y."/>
            <person name="Numata M."/>
            <person name="Tsuchikane K."/>
            <person name="Hosoyama A."/>
            <person name="Yamazoe A."/>
            <person name="Tsuda M."/>
            <person name="Fujita N."/>
            <person name="Kawai F."/>
        </authorList>
    </citation>
    <scope>NUCLEOTIDE SEQUENCE [LARGE SCALE GENOMIC DNA]</scope>
    <source>
        <strain evidence="1 2">203N</strain>
    </source>
</reference>
<dbReference type="AlphaFoldDB" id="A0AAC8Z1C8"/>
<protein>
    <submittedName>
        <fullName evidence="1">Uncharacterized protein</fullName>
    </submittedName>
</protein>
<dbReference type="Proteomes" id="UP000076088">
    <property type="component" value="Chromosome"/>
</dbReference>
<name>A0AAC8Z1C8_SPHMC</name>
<accession>A0AAC8Z1C8</accession>
<keyword evidence="2" id="KW-1185">Reference proteome</keyword>
<dbReference type="EMBL" id="CP013344">
    <property type="protein sequence ID" value="AMU89999.1"/>
    <property type="molecule type" value="Genomic_DNA"/>
</dbReference>
<reference evidence="2" key="1">
    <citation type="submission" date="2015-11" db="EMBL/GenBank/DDBJ databases">
        <title>Complete genome sequence of a polyethylene-glycol degrader Sphingopyxis macrogoltabida 203N (NBRC 111659).</title>
        <authorList>
            <person name="Yoshiyuki O."/>
            <person name="Shouta N."/>
            <person name="Nagata Y."/>
            <person name="Numata M."/>
            <person name="Tsuchikane K."/>
            <person name="Hosoyama A."/>
            <person name="Yamazoe A."/>
            <person name="Tsuda M."/>
            <person name="Fujita N."/>
            <person name="Kawai F."/>
        </authorList>
    </citation>
    <scope>NUCLEOTIDE SEQUENCE [LARGE SCALE GENOMIC DNA]</scope>
    <source>
        <strain evidence="2">203N</strain>
    </source>
</reference>
<sequence>MAHGHSRNYTTLTDATIAELEGKIPTLLAAMEMQRRRIADVERAAIKPLTPLAAAVLDLTTQIQNEAVGEVEVALAALAPAFAKLIAVDQIQAATLGKDFPVPAGSVVPFKGFMVVQGTAKGIHERFRPAELEDRALLVAADAISAPIISQIKGK</sequence>
<dbReference type="RefSeq" id="WP_054726028.1">
    <property type="nucleotide sequence ID" value="NZ_CP009429.1"/>
</dbReference>
<dbReference type="KEGG" id="smaz:LH19_06565"/>
<evidence type="ECO:0000313" key="2">
    <source>
        <dbReference type="Proteomes" id="UP000076088"/>
    </source>
</evidence>
<evidence type="ECO:0000313" key="1">
    <source>
        <dbReference type="EMBL" id="AMU89999.1"/>
    </source>
</evidence>
<proteinExistence type="predicted"/>
<gene>
    <name evidence="1" type="ORF">ATM17_13225</name>
</gene>